<sequence>MRVPSTPANVVFGGFPVDAEAVATVPSGAVVRIETLSSSGLTDPAVSPTEYFAKFGVAADEILDDTIALWKSLDGRPVYGPHAVTGPIDVEGAEPGDTLMIEILDIETRTPWGMNYTGSDTGVFSPSFPGHRAGDSSLGIPVTAAEAFSMSVPSPGVGTHLLRTGVHEGREVAFFNDGTHVPLHKFFGVMAVKPLESGEVQSSVPPGAFGGNLDTRDYTVGATLYLPVFHAGAGFYLGDGHSVQGDGEVAGTAIEHSLTGTFRLTVLRGRRSEQPSGEDAVNFLVHGIDEDIHRALKLAVGNTIAFLERTKDLTTAEAYSLTSIAVGYSISEAVNGTVVVTGRIPKALWAETGRAERTALAARARTRCSTLTVPEAAQELSGA</sequence>
<proteinExistence type="predicted"/>
<evidence type="ECO:0008006" key="3">
    <source>
        <dbReference type="Google" id="ProtNLM"/>
    </source>
</evidence>
<evidence type="ECO:0000313" key="2">
    <source>
        <dbReference type="Proteomes" id="UP000317982"/>
    </source>
</evidence>
<organism evidence="1 2">
    <name type="scientific">Cryptosporangium phraense</name>
    <dbReference type="NCBI Taxonomy" id="2593070"/>
    <lineage>
        <taxon>Bacteria</taxon>
        <taxon>Bacillati</taxon>
        <taxon>Actinomycetota</taxon>
        <taxon>Actinomycetes</taxon>
        <taxon>Cryptosporangiales</taxon>
        <taxon>Cryptosporangiaceae</taxon>
        <taxon>Cryptosporangium</taxon>
    </lineage>
</organism>
<dbReference type="InterPro" id="IPR004304">
    <property type="entry name" value="FmdA_AmdA"/>
</dbReference>
<dbReference type="Gene3D" id="3.10.28.20">
    <property type="entry name" value="Acetamidase/Formamidase-like domains"/>
    <property type="match status" value="1"/>
</dbReference>
<gene>
    <name evidence="1" type="ORF">FL583_19555</name>
</gene>
<reference evidence="1 2" key="1">
    <citation type="submission" date="2019-07" db="EMBL/GenBank/DDBJ databases">
        <title>Cryptosporangium phraense sp. nov., isolated from plant litter.</title>
        <authorList>
            <person name="Suriyachadkun C."/>
        </authorList>
    </citation>
    <scope>NUCLEOTIDE SEQUENCE [LARGE SCALE GENOMIC DNA]</scope>
    <source>
        <strain evidence="1 2">A-T 5661</strain>
    </source>
</reference>
<dbReference type="Gene3D" id="2.60.120.580">
    <property type="entry name" value="Acetamidase/Formamidase-like domains"/>
    <property type="match status" value="2"/>
</dbReference>
<dbReference type="SUPFAM" id="SSF141130">
    <property type="entry name" value="Acetamidase/Formamidase-like"/>
    <property type="match status" value="1"/>
</dbReference>
<dbReference type="EMBL" id="VIRS01000013">
    <property type="protein sequence ID" value="TQS43429.1"/>
    <property type="molecule type" value="Genomic_DNA"/>
</dbReference>
<name>A0A545AQ22_9ACTN</name>
<protein>
    <recommendedName>
        <fullName evidence="3">Acetamidase</fullName>
    </recommendedName>
</protein>
<keyword evidence="2" id="KW-1185">Reference proteome</keyword>
<dbReference type="PANTHER" id="PTHR31891">
    <property type="entry name" value="FORMAMIDASE C869.04-RELATED"/>
    <property type="match status" value="1"/>
</dbReference>
<comment type="caution">
    <text evidence="1">The sequence shown here is derived from an EMBL/GenBank/DDBJ whole genome shotgun (WGS) entry which is preliminary data.</text>
</comment>
<dbReference type="InParanoid" id="A0A545AQ22"/>
<dbReference type="OrthoDB" id="9785236at2"/>
<evidence type="ECO:0000313" key="1">
    <source>
        <dbReference type="EMBL" id="TQS43429.1"/>
    </source>
</evidence>
<dbReference type="Proteomes" id="UP000317982">
    <property type="component" value="Unassembled WGS sequence"/>
</dbReference>
<dbReference type="AlphaFoldDB" id="A0A545AQ22"/>
<dbReference type="GO" id="GO:0016811">
    <property type="term" value="F:hydrolase activity, acting on carbon-nitrogen (but not peptide) bonds, in linear amides"/>
    <property type="evidence" value="ECO:0007669"/>
    <property type="project" value="InterPro"/>
</dbReference>
<dbReference type="PANTHER" id="PTHR31891:SF1">
    <property type="entry name" value="FORMAMIDASE C869.04-RELATED"/>
    <property type="match status" value="1"/>
</dbReference>
<dbReference type="Pfam" id="PF03069">
    <property type="entry name" value="FmdA_AmdA"/>
    <property type="match status" value="2"/>
</dbReference>
<accession>A0A545AQ22</accession>